<reference evidence="3" key="1">
    <citation type="journal article" date="2019" name="Int. J. Syst. Evol. Microbiol.">
        <title>The Global Catalogue of Microorganisms (GCM) 10K type strain sequencing project: providing services to taxonomists for standard genome sequencing and annotation.</title>
        <authorList>
            <consortium name="The Broad Institute Genomics Platform"/>
            <consortium name="The Broad Institute Genome Sequencing Center for Infectious Disease"/>
            <person name="Wu L."/>
            <person name="Ma J."/>
        </authorList>
    </citation>
    <scope>NUCLEOTIDE SEQUENCE [LARGE SCALE GENOMIC DNA]</scope>
    <source>
        <strain evidence="3">KCTC 42662</strain>
    </source>
</reference>
<comment type="caution">
    <text evidence="2">The sequence shown here is derived from an EMBL/GenBank/DDBJ whole genome shotgun (WGS) entry which is preliminary data.</text>
</comment>
<keyword evidence="1" id="KW-0732">Signal</keyword>
<dbReference type="Proteomes" id="UP001597545">
    <property type="component" value="Unassembled WGS sequence"/>
</dbReference>
<protein>
    <recommendedName>
        <fullName evidence="4">DUF4352 domain-containing protein</fullName>
    </recommendedName>
</protein>
<sequence>MNRLLFIFFGCCFFCATSVSGQEDPSVNVIDDVQVDVKSARTNAKGDTLHVDLFLISYKMNQREFKLNTYATQVIDEDGTKYLFASIKMGRVLVQLADRQNYLHYLLEENTPVPLTINVANWKGKKARMLYLVYEDSAEEGKFITQEVQLN</sequence>
<dbReference type="EMBL" id="JBHULR010000015">
    <property type="protein sequence ID" value="MFD2549179.1"/>
    <property type="molecule type" value="Genomic_DNA"/>
</dbReference>
<organism evidence="2 3">
    <name type="scientific">Sphingobacterium suaedae</name>
    <dbReference type="NCBI Taxonomy" id="1686402"/>
    <lineage>
        <taxon>Bacteria</taxon>
        <taxon>Pseudomonadati</taxon>
        <taxon>Bacteroidota</taxon>
        <taxon>Sphingobacteriia</taxon>
        <taxon>Sphingobacteriales</taxon>
        <taxon>Sphingobacteriaceae</taxon>
        <taxon>Sphingobacterium</taxon>
    </lineage>
</organism>
<name>A0ABW5KJN1_9SPHI</name>
<feature type="signal peptide" evidence="1">
    <location>
        <begin position="1"/>
        <end position="21"/>
    </location>
</feature>
<feature type="chain" id="PRO_5045498070" description="DUF4352 domain-containing protein" evidence="1">
    <location>
        <begin position="22"/>
        <end position="151"/>
    </location>
</feature>
<evidence type="ECO:0000256" key="1">
    <source>
        <dbReference type="SAM" id="SignalP"/>
    </source>
</evidence>
<evidence type="ECO:0008006" key="4">
    <source>
        <dbReference type="Google" id="ProtNLM"/>
    </source>
</evidence>
<proteinExistence type="predicted"/>
<dbReference type="RefSeq" id="WP_380905498.1">
    <property type="nucleotide sequence ID" value="NZ_JBHUEG010000012.1"/>
</dbReference>
<evidence type="ECO:0000313" key="3">
    <source>
        <dbReference type="Proteomes" id="UP001597545"/>
    </source>
</evidence>
<gene>
    <name evidence="2" type="ORF">ACFSR5_16140</name>
</gene>
<accession>A0ABW5KJN1</accession>
<evidence type="ECO:0000313" key="2">
    <source>
        <dbReference type="EMBL" id="MFD2549179.1"/>
    </source>
</evidence>
<keyword evidence="3" id="KW-1185">Reference proteome</keyword>